<dbReference type="EMBL" id="JBBPBK010000016">
    <property type="protein sequence ID" value="KAK9267193.1"/>
    <property type="molecule type" value="Genomic_DNA"/>
</dbReference>
<dbReference type="GO" id="GO:0005634">
    <property type="term" value="C:nucleus"/>
    <property type="evidence" value="ECO:0007669"/>
    <property type="project" value="UniProtKB-SubCell"/>
</dbReference>
<organism evidence="10 11">
    <name type="scientific">Liquidambar formosana</name>
    <name type="common">Formosan gum</name>
    <dbReference type="NCBI Taxonomy" id="63359"/>
    <lineage>
        <taxon>Eukaryota</taxon>
        <taxon>Viridiplantae</taxon>
        <taxon>Streptophyta</taxon>
        <taxon>Embryophyta</taxon>
        <taxon>Tracheophyta</taxon>
        <taxon>Spermatophyta</taxon>
        <taxon>Magnoliopsida</taxon>
        <taxon>eudicotyledons</taxon>
        <taxon>Gunneridae</taxon>
        <taxon>Pentapetalae</taxon>
        <taxon>Saxifragales</taxon>
        <taxon>Altingiaceae</taxon>
        <taxon>Liquidambar</taxon>
    </lineage>
</organism>
<keyword evidence="5" id="KW-0804">Transcription</keyword>
<evidence type="ECO:0000256" key="2">
    <source>
        <dbReference type="ARBA" id="ARBA00023015"/>
    </source>
</evidence>
<evidence type="ECO:0000256" key="3">
    <source>
        <dbReference type="ARBA" id="ARBA00023054"/>
    </source>
</evidence>
<dbReference type="CDD" id="cd05506">
    <property type="entry name" value="Bromo_plant1"/>
    <property type="match status" value="1"/>
</dbReference>
<dbReference type="InterPro" id="IPR052442">
    <property type="entry name" value="Env_Response_Regulator"/>
</dbReference>
<evidence type="ECO:0000256" key="7">
    <source>
        <dbReference type="PROSITE-ProRule" id="PRU00035"/>
    </source>
</evidence>
<feature type="region of interest" description="Disordered" evidence="8">
    <location>
        <begin position="1"/>
        <end position="36"/>
    </location>
</feature>
<feature type="domain" description="Bromo" evidence="9">
    <location>
        <begin position="51"/>
        <end position="123"/>
    </location>
</feature>
<evidence type="ECO:0000256" key="6">
    <source>
        <dbReference type="ARBA" id="ARBA00023242"/>
    </source>
</evidence>
<reference evidence="10 11" key="1">
    <citation type="journal article" date="2024" name="Plant J.">
        <title>Genome sequences and population genomics reveal climatic adaptation and genomic divergence between two closely related sweetgum species.</title>
        <authorList>
            <person name="Xu W.Q."/>
            <person name="Ren C.Q."/>
            <person name="Zhang X.Y."/>
            <person name="Comes H.P."/>
            <person name="Liu X.H."/>
            <person name="Li Y.G."/>
            <person name="Kettle C.J."/>
            <person name="Jalonen R."/>
            <person name="Gaisberger H."/>
            <person name="Ma Y.Z."/>
            <person name="Qiu Y.X."/>
        </authorList>
    </citation>
    <scope>NUCLEOTIDE SEQUENCE [LARGE SCALE GENOMIC DNA]</scope>
    <source>
        <strain evidence="10">Hangzhou</strain>
    </source>
</reference>
<comment type="subcellular location">
    <subcellularLocation>
        <location evidence="1">Nucleus</location>
    </subcellularLocation>
</comment>
<dbReference type="PROSITE" id="PS50014">
    <property type="entry name" value="BROMODOMAIN_2"/>
    <property type="match status" value="1"/>
</dbReference>
<evidence type="ECO:0000313" key="10">
    <source>
        <dbReference type="EMBL" id="KAK9267193.1"/>
    </source>
</evidence>
<protein>
    <recommendedName>
        <fullName evidence="9">Bromo domain-containing protein</fullName>
    </recommendedName>
</protein>
<dbReference type="Pfam" id="PF00439">
    <property type="entry name" value="Bromodomain"/>
    <property type="match status" value="1"/>
</dbReference>
<feature type="region of interest" description="Disordered" evidence="8">
    <location>
        <begin position="325"/>
        <end position="350"/>
    </location>
</feature>
<keyword evidence="3" id="KW-0175">Coiled coil</keyword>
<dbReference type="InterPro" id="IPR038336">
    <property type="entry name" value="NET_sf"/>
</dbReference>
<evidence type="ECO:0000256" key="1">
    <source>
        <dbReference type="ARBA" id="ARBA00004123"/>
    </source>
</evidence>
<keyword evidence="6" id="KW-0539">Nucleus</keyword>
<accession>A0AAP0R462</accession>
<dbReference type="AlphaFoldDB" id="A0AAP0R462"/>
<name>A0AAP0R462_LIQFO</name>
<keyword evidence="2" id="KW-0805">Transcription regulation</keyword>
<dbReference type="InterPro" id="IPR036427">
    <property type="entry name" value="Bromodomain-like_sf"/>
</dbReference>
<evidence type="ECO:0000259" key="9">
    <source>
        <dbReference type="PROSITE" id="PS50014"/>
    </source>
</evidence>
<keyword evidence="11" id="KW-1185">Reference proteome</keyword>
<dbReference type="InterPro" id="IPR037377">
    <property type="entry name" value="GTE_bromo"/>
</dbReference>
<dbReference type="SMART" id="SM00297">
    <property type="entry name" value="BROMO"/>
    <property type="match status" value="1"/>
</dbReference>
<gene>
    <name evidence="10" type="ORF">L1049_009613</name>
</gene>
<comment type="caution">
    <text evidence="10">The sequence shown here is derived from an EMBL/GenBank/DDBJ whole genome shotgun (WGS) entry which is preliminary data.</text>
</comment>
<dbReference type="PRINTS" id="PR00503">
    <property type="entry name" value="BROMODOMAIN"/>
</dbReference>
<proteinExistence type="predicted"/>
<evidence type="ECO:0000313" key="11">
    <source>
        <dbReference type="Proteomes" id="UP001415857"/>
    </source>
</evidence>
<evidence type="ECO:0000256" key="4">
    <source>
        <dbReference type="ARBA" id="ARBA00023117"/>
    </source>
</evidence>
<feature type="compositionally biased region" description="Basic and acidic residues" evidence="8">
    <location>
        <begin position="27"/>
        <end position="36"/>
    </location>
</feature>
<dbReference type="InterPro" id="IPR027353">
    <property type="entry name" value="NET_dom"/>
</dbReference>
<dbReference type="PANTHER" id="PTHR46136">
    <property type="entry name" value="TRANSCRIPTION FACTOR GTE8"/>
    <property type="match status" value="1"/>
</dbReference>
<keyword evidence="4 7" id="KW-0103">Bromodomain</keyword>
<dbReference type="SUPFAM" id="SSF47370">
    <property type="entry name" value="Bromodomain"/>
    <property type="match status" value="1"/>
</dbReference>
<feature type="compositionally biased region" description="Low complexity" evidence="8">
    <location>
        <begin position="325"/>
        <end position="336"/>
    </location>
</feature>
<dbReference type="InterPro" id="IPR001487">
    <property type="entry name" value="Bromodomain"/>
</dbReference>
<evidence type="ECO:0000256" key="5">
    <source>
        <dbReference type="ARBA" id="ARBA00023163"/>
    </source>
</evidence>
<dbReference type="PANTHER" id="PTHR46136:SF19">
    <property type="entry name" value="TRANSCRIPTION FACTOR GTE12"/>
    <property type="match status" value="1"/>
</dbReference>
<evidence type="ECO:0000256" key="8">
    <source>
        <dbReference type="SAM" id="MobiDB-lite"/>
    </source>
</evidence>
<dbReference type="Gene3D" id="1.20.1270.220">
    <property type="match status" value="1"/>
</dbReference>
<sequence>MFAADHSKVKFSRPGANKRGAPGVIEGQKEKRQRMDRSVTQQCSGILKKLMAHPAGWVFNQPVDPVALNIPDYFSIISEPMDLGTIKSKLEKNLYFGAEEFADDVRLTFSNAMIYNPPSNNVHLMAKELNNIFNTRWESAGEKWNCESTKVEQGRIPCGRTKKAFSARQNCHKTLPLHTSLVNKRSMSSVEKQQLRKEVVDVLKGKMPPHVRDFFQRNGLICRNEEKMVMDIDAFDDGFLWELKRIIKSSFDTRVAEVELAKPAQNHGGKSLGKNLPKGTDGGNRHARGSVNTKLPLSSAPCKCESCGNITCQCSLHNDSTYASSSGLSAKSTSTSQMSKSDPDSDGAVSAVDDENICPSSHLTTPATAAAPGEGWETPLFDVQMSPKRALRAALLKSRFADTILKAQQKTLLDHVMPFFTL</sequence>
<dbReference type="Gene3D" id="1.20.920.10">
    <property type="entry name" value="Bromodomain-like"/>
    <property type="match status" value="1"/>
</dbReference>
<dbReference type="Proteomes" id="UP001415857">
    <property type="component" value="Unassembled WGS sequence"/>
</dbReference>
<feature type="region of interest" description="Disordered" evidence="8">
    <location>
        <begin position="262"/>
        <end position="292"/>
    </location>
</feature>
<dbReference type="Pfam" id="PF17035">
    <property type="entry name" value="BET"/>
    <property type="match status" value="1"/>
</dbReference>